<accession>M6FWK8</accession>
<dbReference type="EMBL" id="AFJM02000055">
    <property type="protein sequence ID" value="EMM71186.1"/>
    <property type="molecule type" value="Genomic_DNA"/>
</dbReference>
<dbReference type="AlphaFoldDB" id="M6FWK8"/>
<organism evidence="1 2">
    <name type="scientific">Leptospira weilii str. 2006001855</name>
    <dbReference type="NCBI Taxonomy" id="996804"/>
    <lineage>
        <taxon>Bacteria</taxon>
        <taxon>Pseudomonadati</taxon>
        <taxon>Spirochaetota</taxon>
        <taxon>Spirochaetia</taxon>
        <taxon>Leptospirales</taxon>
        <taxon>Leptospiraceae</taxon>
        <taxon>Leptospira</taxon>
    </lineage>
</organism>
<reference evidence="1 2" key="1">
    <citation type="submission" date="2013-01" db="EMBL/GenBank/DDBJ databases">
        <authorList>
            <person name="Harkins D.M."/>
            <person name="Durkin A.S."/>
            <person name="Brinkac L.M."/>
            <person name="Haft D.H."/>
            <person name="Selengut J.D."/>
            <person name="Sanka R."/>
            <person name="DePew J."/>
            <person name="Purushe J."/>
            <person name="Hospenthal D.R."/>
            <person name="Murray C.K."/>
            <person name="Pimentel G."/>
            <person name="Wasfy M."/>
            <person name="Vinetz J.M."/>
            <person name="Sutton G.G."/>
            <person name="Nierman W.C."/>
            <person name="Fouts D.E."/>
        </authorList>
    </citation>
    <scope>NUCLEOTIDE SEQUENCE [LARGE SCALE GENOMIC DNA]</scope>
    <source>
        <strain evidence="1 2">2006001855</strain>
    </source>
</reference>
<gene>
    <name evidence="1" type="ORF">LEP1GSC038_3084</name>
</gene>
<name>M6FWK8_9LEPT</name>
<protein>
    <submittedName>
        <fullName evidence="1">Uncharacterized protein</fullName>
    </submittedName>
</protein>
<proteinExistence type="predicted"/>
<sequence length="53" mass="6046">MENESLREDTQTETAGQPGFLTYTTIRIFPKKISKVCPQNNSVDIIRKASFQI</sequence>
<evidence type="ECO:0000313" key="1">
    <source>
        <dbReference type="EMBL" id="EMM71186.1"/>
    </source>
</evidence>
<dbReference type="Proteomes" id="UP000012101">
    <property type="component" value="Unassembled WGS sequence"/>
</dbReference>
<comment type="caution">
    <text evidence="1">The sequence shown here is derived from an EMBL/GenBank/DDBJ whole genome shotgun (WGS) entry which is preliminary data.</text>
</comment>
<evidence type="ECO:0000313" key="2">
    <source>
        <dbReference type="Proteomes" id="UP000012101"/>
    </source>
</evidence>